<evidence type="ECO:0000256" key="6">
    <source>
        <dbReference type="ARBA" id="ARBA00022777"/>
    </source>
</evidence>
<dbReference type="InterPro" id="IPR036097">
    <property type="entry name" value="HisK_dim/P_sf"/>
</dbReference>
<dbReference type="CDD" id="cd00082">
    <property type="entry name" value="HisKA"/>
    <property type="match status" value="1"/>
</dbReference>
<dbReference type="EMBL" id="QUSX01000004">
    <property type="protein sequence ID" value="RRQ47623.1"/>
    <property type="molecule type" value="Genomic_DNA"/>
</dbReference>
<comment type="catalytic activity">
    <reaction evidence="1">
        <text>ATP + protein L-histidine = ADP + protein N-phospho-L-histidine.</text>
        <dbReference type="EC" id="2.7.13.3"/>
    </reaction>
</comment>
<feature type="transmembrane region" description="Helical" evidence="9">
    <location>
        <begin position="174"/>
        <end position="195"/>
    </location>
</feature>
<feature type="transmembrane region" description="Helical" evidence="9">
    <location>
        <begin position="95"/>
        <end position="114"/>
    </location>
</feature>
<evidence type="ECO:0000256" key="1">
    <source>
        <dbReference type="ARBA" id="ARBA00000085"/>
    </source>
</evidence>
<keyword evidence="9" id="KW-0812">Transmembrane</keyword>
<reference evidence="12" key="1">
    <citation type="submission" date="2018-08" db="EMBL/GenBank/DDBJ databases">
        <authorList>
            <person name="Khan S.A."/>
            <person name="J S.E."/>
        </authorList>
    </citation>
    <scope>NUCLEOTIDE SEQUENCE [LARGE SCALE GENOMIC DNA]</scope>
    <source>
        <strain evidence="12">PoM-212</strain>
    </source>
</reference>
<dbReference type="PANTHER" id="PTHR42878">
    <property type="entry name" value="TWO-COMPONENT HISTIDINE KINASE"/>
    <property type="match status" value="1"/>
</dbReference>
<dbReference type="SUPFAM" id="SSF47384">
    <property type="entry name" value="Homodimeric domain of signal transducing histidine kinase"/>
    <property type="match status" value="1"/>
</dbReference>
<keyword evidence="12" id="KW-1185">Reference proteome</keyword>
<keyword evidence="8" id="KW-0902">Two-component regulatory system</keyword>
<keyword evidence="9" id="KW-0472">Membrane</keyword>
<accession>A0A426RFC5</accession>
<evidence type="ECO:0000256" key="9">
    <source>
        <dbReference type="SAM" id="Phobius"/>
    </source>
</evidence>
<evidence type="ECO:0000256" key="8">
    <source>
        <dbReference type="ARBA" id="ARBA00023012"/>
    </source>
</evidence>
<keyword evidence="6 11" id="KW-0418">Kinase</keyword>
<evidence type="ECO:0000313" key="11">
    <source>
        <dbReference type="EMBL" id="RRQ47623.1"/>
    </source>
</evidence>
<evidence type="ECO:0000256" key="2">
    <source>
        <dbReference type="ARBA" id="ARBA00012438"/>
    </source>
</evidence>
<keyword evidence="5" id="KW-0547">Nucleotide-binding</keyword>
<dbReference type="InterPro" id="IPR003661">
    <property type="entry name" value="HisK_dim/P_dom"/>
</dbReference>
<dbReference type="SMART" id="SM00387">
    <property type="entry name" value="HATPase_c"/>
    <property type="match status" value="1"/>
</dbReference>
<feature type="transmembrane region" description="Helical" evidence="9">
    <location>
        <begin position="121"/>
        <end position="139"/>
    </location>
</feature>
<evidence type="ECO:0000256" key="4">
    <source>
        <dbReference type="ARBA" id="ARBA00022679"/>
    </source>
</evidence>
<dbReference type="SMART" id="SM00388">
    <property type="entry name" value="HisKA"/>
    <property type="match status" value="1"/>
</dbReference>
<dbReference type="Proteomes" id="UP000286990">
    <property type="component" value="Unassembled WGS sequence"/>
</dbReference>
<dbReference type="PROSITE" id="PS50109">
    <property type="entry name" value="HIS_KIN"/>
    <property type="match status" value="1"/>
</dbReference>
<dbReference type="Gene3D" id="1.10.287.130">
    <property type="match status" value="1"/>
</dbReference>
<gene>
    <name evidence="11" type="ORF">DZC72_16700</name>
</gene>
<keyword evidence="7" id="KW-0067">ATP-binding</keyword>
<dbReference type="GO" id="GO:0000156">
    <property type="term" value="F:phosphorelay response regulator activity"/>
    <property type="evidence" value="ECO:0007669"/>
    <property type="project" value="TreeGrafter"/>
</dbReference>
<protein>
    <recommendedName>
        <fullName evidence="2">histidine kinase</fullName>
        <ecNumber evidence="2">2.7.13.3</ecNumber>
    </recommendedName>
</protein>
<proteinExistence type="predicted"/>
<keyword evidence="4" id="KW-0808">Transferase</keyword>
<dbReference type="GO" id="GO:0005524">
    <property type="term" value="F:ATP binding"/>
    <property type="evidence" value="ECO:0007669"/>
    <property type="project" value="UniProtKB-KW"/>
</dbReference>
<evidence type="ECO:0000313" key="12">
    <source>
        <dbReference type="Proteomes" id="UP000286990"/>
    </source>
</evidence>
<dbReference type="EC" id="2.7.13.3" evidence="2"/>
<dbReference type="InterPro" id="IPR005467">
    <property type="entry name" value="His_kinase_dom"/>
</dbReference>
<dbReference type="GO" id="GO:0000155">
    <property type="term" value="F:phosphorelay sensor kinase activity"/>
    <property type="evidence" value="ECO:0007669"/>
    <property type="project" value="InterPro"/>
</dbReference>
<evidence type="ECO:0000256" key="7">
    <source>
        <dbReference type="ARBA" id="ARBA00022840"/>
    </source>
</evidence>
<dbReference type="SUPFAM" id="SSF55874">
    <property type="entry name" value="ATPase domain of HSP90 chaperone/DNA topoisomerase II/histidine kinase"/>
    <property type="match status" value="1"/>
</dbReference>
<reference evidence="12" key="2">
    <citation type="submission" date="2018-12" db="EMBL/GenBank/DDBJ databases">
        <title>Maribacter lutimaris sp. nov., isolated from marine sediment.</title>
        <authorList>
            <person name="Kim K.K."/>
        </authorList>
    </citation>
    <scope>NUCLEOTIDE SEQUENCE [LARGE SCALE GENOMIC DNA]</scope>
    <source>
        <strain evidence="12">PoM-212</strain>
    </source>
</reference>
<feature type="transmembrane region" description="Helical" evidence="9">
    <location>
        <begin position="66"/>
        <end position="89"/>
    </location>
</feature>
<keyword evidence="3" id="KW-0597">Phosphoprotein</keyword>
<dbReference type="PANTHER" id="PTHR42878:SF7">
    <property type="entry name" value="SENSOR HISTIDINE KINASE GLRK"/>
    <property type="match status" value="1"/>
</dbReference>
<dbReference type="GO" id="GO:0030295">
    <property type="term" value="F:protein kinase activator activity"/>
    <property type="evidence" value="ECO:0007669"/>
    <property type="project" value="TreeGrafter"/>
</dbReference>
<keyword evidence="9" id="KW-1133">Transmembrane helix</keyword>
<dbReference type="InterPro" id="IPR004358">
    <property type="entry name" value="Sig_transdc_His_kin-like_C"/>
</dbReference>
<dbReference type="PRINTS" id="PR00344">
    <property type="entry name" value="BCTRLSENSOR"/>
</dbReference>
<evidence type="ECO:0000259" key="10">
    <source>
        <dbReference type="PROSITE" id="PS50109"/>
    </source>
</evidence>
<dbReference type="Gene3D" id="3.30.565.10">
    <property type="entry name" value="Histidine kinase-like ATPase, C-terminal domain"/>
    <property type="match status" value="1"/>
</dbReference>
<dbReference type="InterPro" id="IPR036890">
    <property type="entry name" value="HATPase_C_sf"/>
</dbReference>
<dbReference type="RefSeq" id="WP_125224035.1">
    <property type="nucleotide sequence ID" value="NZ_QUSX01000004.1"/>
</dbReference>
<feature type="domain" description="Histidine kinase" evidence="10">
    <location>
        <begin position="278"/>
        <end position="491"/>
    </location>
</feature>
<dbReference type="Pfam" id="PF02518">
    <property type="entry name" value="HATPase_c"/>
    <property type="match status" value="1"/>
</dbReference>
<organism evidence="11 12">
    <name type="scientific">Maribacter algicola</name>
    <dbReference type="NCBI Taxonomy" id="2498892"/>
    <lineage>
        <taxon>Bacteria</taxon>
        <taxon>Pseudomonadati</taxon>
        <taxon>Bacteroidota</taxon>
        <taxon>Flavobacteriia</taxon>
        <taxon>Flavobacteriales</taxon>
        <taxon>Flavobacteriaceae</taxon>
        <taxon>Maribacter</taxon>
    </lineage>
</organism>
<name>A0A426RFC5_9FLAO</name>
<dbReference type="OrthoDB" id="9781208at2"/>
<evidence type="ECO:0000256" key="3">
    <source>
        <dbReference type="ARBA" id="ARBA00022553"/>
    </source>
</evidence>
<dbReference type="InterPro" id="IPR050351">
    <property type="entry name" value="BphY/WalK/GraS-like"/>
</dbReference>
<evidence type="ECO:0000256" key="5">
    <source>
        <dbReference type="ARBA" id="ARBA00022741"/>
    </source>
</evidence>
<sequence length="499" mass="57035">MQNRKGNKGNLFGIILGKSLQSYGHIYLNLTDNLYLLDLQKQPLELQLFFQKVKSDFTQESSTKDIFSYITVISTIGSFLVFLVTLFFYSRTAQIITFLATLGFALGLVLYRLGKPFLTSLYMTTLPPLMFGIIIVLVGGNFNQGLGIATSTFLSFIVFRDHPKTRKFIIGFDLLMYIVPTIYVNIYGPLLGTINLAFDEIIVFVACLCWLSLTFYMYDEKKTRFYTEDLELKNKYLKTTTDELLKIQNYLSSQNGEMQKLNDEMALKTKQMEEFTYLVTHDLKAPINNINSIATELESILKNSNNKIISTYLNYLKTSSYRMSNMVDNILDHAKIGGSKFKNDVSLIDLLNNILEDFSERIKSLEAQIIIGNLPIINCYDIEFRLLFQNLLDNSLKFVPENRTPLIHIDCEESNGYYVFKISDNGIGIPENQRSNIFGAFQRIPTQNDYEGTGLGLYGCKKIVDHHAGQIWITSELNKGTTFFIKIPIEYAALDENIN</sequence>
<comment type="caution">
    <text evidence="11">The sequence shown here is derived from an EMBL/GenBank/DDBJ whole genome shotgun (WGS) entry which is preliminary data.</text>
</comment>
<feature type="transmembrane region" description="Helical" evidence="9">
    <location>
        <begin position="201"/>
        <end position="218"/>
    </location>
</feature>
<dbReference type="AlphaFoldDB" id="A0A426RFC5"/>
<dbReference type="GO" id="GO:0007234">
    <property type="term" value="P:osmosensory signaling via phosphorelay pathway"/>
    <property type="evidence" value="ECO:0007669"/>
    <property type="project" value="TreeGrafter"/>
</dbReference>
<dbReference type="InterPro" id="IPR003594">
    <property type="entry name" value="HATPase_dom"/>
</dbReference>